<organism evidence="1">
    <name type="scientific">Solibacter usitatus (strain Ellin6076)</name>
    <dbReference type="NCBI Taxonomy" id="234267"/>
    <lineage>
        <taxon>Bacteria</taxon>
        <taxon>Pseudomonadati</taxon>
        <taxon>Acidobacteriota</taxon>
        <taxon>Terriglobia</taxon>
        <taxon>Bryobacterales</taxon>
        <taxon>Solibacteraceae</taxon>
        <taxon>Candidatus Solibacter</taxon>
    </lineage>
</organism>
<protein>
    <recommendedName>
        <fullName evidence="2">Circularly permuted type 2 ATP-grasp protein</fullName>
    </recommendedName>
</protein>
<name>Q01ZM4_SOLUE</name>
<sequence length="389" mass="44120">MIPSHRQRFNREFSDAKYARFLALLEARCGEPVPFRHSETPCFLPSELIGTLSRYGREIVEQLLANPQYQADSRAAIPPEYCVPNEDPRPLFVQADFGLDRDLHPHLVEIQGFPTLYAYQPLLAASYREAYGIDPTLSAFPEGLDAAAYHAALREAILGNHAPENVILLEIDPARQKTRHDFLLTEQDYGVRTVDISTVVKQGNRLFYRDGARLVPIERIYNRAIIDELVRKQIPMAFDFRDELQVEWAGHPNWFFRLSKFSLPYLDHPAVPHTRFLTDVSTVDDPESYVLKPLYSFAGAGVIVGPTAVQLAAVPPGQRSQYILQDRVNFAPLIETPFGPSKLEIRIMYIWLDRLRAVNTIIRMGRGSQMGVDHNKGFQWVGASAAFIS</sequence>
<dbReference type="KEGG" id="sus:Acid_3924"/>
<dbReference type="EMBL" id="CP000473">
    <property type="protein sequence ID" value="ABJ84891.1"/>
    <property type="molecule type" value="Genomic_DNA"/>
</dbReference>
<dbReference type="eggNOG" id="COG2308">
    <property type="taxonomic scope" value="Bacteria"/>
</dbReference>
<dbReference type="OrthoDB" id="108192at2"/>
<accession>Q01ZM4</accession>
<proteinExistence type="predicted"/>
<dbReference type="AlphaFoldDB" id="Q01ZM4"/>
<dbReference type="HOGENOM" id="CLU_703380_0_0_0"/>
<evidence type="ECO:0000313" key="1">
    <source>
        <dbReference type="EMBL" id="ABJ84891.1"/>
    </source>
</evidence>
<gene>
    <name evidence="1" type="ordered locus">Acid_3924</name>
</gene>
<dbReference type="STRING" id="234267.Acid_3924"/>
<evidence type="ECO:0008006" key="2">
    <source>
        <dbReference type="Google" id="ProtNLM"/>
    </source>
</evidence>
<reference evidence="1" key="1">
    <citation type="submission" date="2006-10" db="EMBL/GenBank/DDBJ databases">
        <title>Complete sequence of Solibacter usitatus Ellin6076.</title>
        <authorList>
            <consortium name="US DOE Joint Genome Institute"/>
            <person name="Copeland A."/>
            <person name="Lucas S."/>
            <person name="Lapidus A."/>
            <person name="Barry K."/>
            <person name="Detter J.C."/>
            <person name="Glavina del Rio T."/>
            <person name="Hammon N."/>
            <person name="Israni S."/>
            <person name="Dalin E."/>
            <person name="Tice H."/>
            <person name="Pitluck S."/>
            <person name="Thompson L.S."/>
            <person name="Brettin T."/>
            <person name="Bruce D."/>
            <person name="Han C."/>
            <person name="Tapia R."/>
            <person name="Gilna P."/>
            <person name="Schmutz J."/>
            <person name="Larimer F."/>
            <person name="Land M."/>
            <person name="Hauser L."/>
            <person name="Kyrpides N."/>
            <person name="Mikhailova N."/>
            <person name="Janssen P.H."/>
            <person name="Kuske C.R."/>
            <person name="Richardson P."/>
        </authorList>
    </citation>
    <scope>NUCLEOTIDE SEQUENCE</scope>
    <source>
        <strain evidence="1">Ellin6076</strain>
    </source>
</reference>
<dbReference type="SUPFAM" id="SSF56059">
    <property type="entry name" value="Glutathione synthetase ATP-binding domain-like"/>
    <property type="match status" value="1"/>
</dbReference>
<dbReference type="InParanoid" id="Q01ZM4"/>